<evidence type="ECO:0000256" key="1">
    <source>
        <dbReference type="SAM" id="MobiDB-lite"/>
    </source>
</evidence>
<dbReference type="Proteomes" id="UP001161757">
    <property type="component" value="Unassembled WGS sequence"/>
</dbReference>
<feature type="compositionally biased region" description="Polar residues" evidence="1">
    <location>
        <begin position="156"/>
        <end position="172"/>
    </location>
</feature>
<protein>
    <submittedName>
        <fullName evidence="2">Uncharacterized protein</fullName>
    </submittedName>
</protein>
<evidence type="ECO:0000313" key="2">
    <source>
        <dbReference type="EMBL" id="KAJ8986637.1"/>
    </source>
</evidence>
<feature type="region of interest" description="Disordered" evidence="1">
    <location>
        <begin position="1"/>
        <end position="26"/>
    </location>
</feature>
<reference evidence="2" key="1">
    <citation type="submission" date="2023-01" db="EMBL/GenBank/DDBJ databases">
        <title>Exophiala dermititidis isolated from Cystic Fibrosis Patient.</title>
        <authorList>
            <person name="Kurbessoian T."/>
            <person name="Crocker A."/>
            <person name="Murante D."/>
            <person name="Hogan D.A."/>
            <person name="Stajich J.E."/>
        </authorList>
    </citation>
    <scope>NUCLEOTIDE SEQUENCE</scope>
    <source>
        <strain evidence="2">Ex8</strain>
    </source>
</reference>
<dbReference type="AlphaFoldDB" id="A0AAN6EMW4"/>
<feature type="region of interest" description="Disordered" evidence="1">
    <location>
        <begin position="128"/>
        <end position="206"/>
    </location>
</feature>
<evidence type="ECO:0000313" key="3">
    <source>
        <dbReference type="Proteomes" id="UP001161757"/>
    </source>
</evidence>
<feature type="compositionally biased region" description="Low complexity" evidence="1">
    <location>
        <begin position="184"/>
        <end position="194"/>
    </location>
</feature>
<dbReference type="EMBL" id="JAJGCB010000033">
    <property type="protein sequence ID" value="KAJ8986637.1"/>
    <property type="molecule type" value="Genomic_DNA"/>
</dbReference>
<sequence>METSDDQKDAATHTPDDTALEKKPTEEIEFERLLQRILFLNGLDDEKAREDGDKACEEAELSQPPPGRPLNEEIENRHGSIPRQTGLSENGIGPTASHSVSQSSPEPTSTATAVKCRREPLAELHCHLKQPAVDSPKARSCVSNSRPFQGGHRTGPQATSSAASIRVNSTAEGQVEMRNHHNGAESSSAGAESAMKQARSHGDRISRKKWYARLEKEFKRLSRIQQIHEQLNWTRAQVEESEFESDFRS</sequence>
<feature type="region of interest" description="Disordered" evidence="1">
    <location>
        <begin position="49"/>
        <end position="114"/>
    </location>
</feature>
<proteinExistence type="predicted"/>
<accession>A0AAN6EMW4</accession>
<name>A0AAN6EMW4_EXODE</name>
<comment type="caution">
    <text evidence="2">The sequence shown here is derived from an EMBL/GenBank/DDBJ whole genome shotgun (WGS) entry which is preliminary data.</text>
</comment>
<feature type="compositionally biased region" description="Polar residues" evidence="1">
    <location>
        <begin position="96"/>
        <end position="112"/>
    </location>
</feature>
<organism evidence="2 3">
    <name type="scientific">Exophiala dermatitidis</name>
    <name type="common">Black yeast-like fungus</name>
    <name type="synonym">Wangiella dermatitidis</name>
    <dbReference type="NCBI Taxonomy" id="5970"/>
    <lineage>
        <taxon>Eukaryota</taxon>
        <taxon>Fungi</taxon>
        <taxon>Dikarya</taxon>
        <taxon>Ascomycota</taxon>
        <taxon>Pezizomycotina</taxon>
        <taxon>Eurotiomycetes</taxon>
        <taxon>Chaetothyriomycetidae</taxon>
        <taxon>Chaetothyriales</taxon>
        <taxon>Herpotrichiellaceae</taxon>
        <taxon>Exophiala</taxon>
    </lineage>
</organism>
<gene>
    <name evidence="2" type="ORF">HRR80_009227</name>
</gene>